<name>A0A6I6ILK8_9RHOB</name>
<organism evidence="3 4">
    <name type="scientific">Roseovarius faecimaris</name>
    <dbReference type="NCBI Taxonomy" id="2494550"/>
    <lineage>
        <taxon>Bacteria</taxon>
        <taxon>Pseudomonadati</taxon>
        <taxon>Pseudomonadota</taxon>
        <taxon>Alphaproteobacteria</taxon>
        <taxon>Rhodobacterales</taxon>
        <taxon>Roseobacteraceae</taxon>
        <taxon>Roseovarius</taxon>
    </lineage>
</organism>
<dbReference type="OrthoDB" id="7527830at2"/>
<evidence type="ECO:0000259" key="1">
    <source>
        <dbReference type="Pfam" id="PF00534"/>
    </source>
</evidence>
<dbReference type="AlphaFoldDB" id="A0A6I6ILK8"/>
<evidence type="ECO:0000313" key="4">
    <source>
        <dbReference type="Proteomes" id="UP000428330"/>
    </source>
</evidence>
<keyword evidence="3" id="KW-0614">Plasmid</keyword>
<dbReference type="CDD" id="cd03801">
    <property type="entry name" value="GT4_PimA-like"/>
    <property type="match status" value="1"/>
</dbReference>
<accession>A0A6I6ILK8</accession>
<feature type="domain" description="Glycosyl transferase family 1" evidence="1">
    <location>
        <begin position="845"/>
        <end position="999"/>
    </location>
</feature>
<dbReference type="GO" id="GO:0016757">
    <property type="term" value="F:glycosyltransferase activity"/>
    <property type="evidence" value="ECO:0007669"/>
    <property type="project" value="InterPro"/>
</dbReference>
<sequence>MIDHACRIRKKGKAALCHFLAHGCDEGRDPSPAFSVRKYVAQNPTVDFTAQNPFLHWLTQGRPALAETAEEYVLCWMKRSRAEFELLQEHFDAAFYLDRNEDVKEAGIDPLYHFLVYGWKERRDPSPAFSVRNYIAQNPTVDFKAENPFLHWLNQGRPELTGPAEEYVLWYLERSRAEFELLQAHFDAAFYLDRNEDVKAAGIDPFYHFLAYGWKENRDPSPEFSVRYYQAKNADLAGSGWNPFVHWVLHGQAEGRAGIPRPGDAQTQDQPDLENIDWSVIPQTDIDDISELFDAGYYLKTYPEVAEHDIDPRAHYLLLGWRLGYNPSDWFSTNFYMHRYMDIRRARVIPFLHYCRHGRHENRETRSHIDIKRAHYQPKVSVIVPNYNHAPFLRDRLSCIAGQSYRNIELIILDDHSSDNSREVITELVREMELDAQLVFNDANAGNVFRQWETGVSLATGELIWICESDDFCELDFLEKLVPAFLDDSVTLAFGRIQFVDKQGRFKEGLDGYREGAESGIWSRRLTRPAAEWFNGGFGVNNVIANVGGCVFRRVALPAAVWDQAKTYRICGDWFLYLHLAGMGQITFEPEAVSYFRQHGRNTSVSNFTKKYYYDEHIRILEAVIARWGISEATRRKFLDKLKIQYERTASDRLFGPFEALYDYDALLAAERTEPHIQFHFLGFQLGGGEIFPINLANALLAKGVNISMLATDLINMNDGVRALLDPRIPVYSGLELAMRGRADFLDAAGVSVIHSHVAASDALLANADMADIERPYVVTLHGSYVGLEEAPKAIVDWILRNVDHWVYLTGRNLEFFEHRPVPSGAVFEKLPNAMPPDPAAPRFSRKSLGIGKTDLVFVLVGRAVPGKGWHIAVEAFRQLPARLNGRKIHLLMVGDGESAAPARALAEGQPNIHFVGYQKEVNGILRLSDCMILPTRFEGESYPLCLVQALQEHVPVIATDIGEISHMMRHEDQLSGLLLDYVEEDDAFVRSLCAAITQMADPDRRAGFAQTAKACAQRYDMARLAMNYLRIYDEVLARRASDTHPARPQALAHEGT</sequence>
<dbReference type="PANTHER" id="PTHR12526:SF636">
    <property type="entry name" value="BLL3647 PROTEIN"/>
    <property type="match status" value="1"/>
</dbReference>
<dbReference type="Pfam" id="PF00534">
    <property type="entry name" value="Glycos_transf_1"/>
    <property type="match status" value="1"/>
</dbReference>
<gene>
    <name evidence="3" type="ORF">EI983_00125</name>
</gene>
<geneLocation type="plasmid" evidence="4">
    <name>pmme07001</name>
</geneLocation>
<reference evidence="3 4" key="1">
    <citation type="submission" date="2018-12" db="EMBL/GenBank/DDBJ databases">
        <title>Complete genome sequence of Roseovarius sp. MME-070.</title>
        <authorList>
            <person name="Nam Y.-D."/>
            <person name="Kang J."/>
            <person name="Chung W.-H."/>
            <person name="Park Y.S."/>
        </authorList>
    </citation>
    <scope>NUCLEOTIDE SEQUENCE [LARGE SCALE GENOMIC DNA]</scope>
    <source>
        <strain evidence="3 4">MME-070</strain>
        <plasmid evidence="4">pmme07001</plasmid>
    </source>
</reference>
<dbReference type="InterPro" id="IPR029044">
    <property type="entry name" value="Nucleotide-diphossugar_trans"/>
</dbReference>
<dbReference type="RefSeq" id="WP_157705199.1">
    <property type="nucleotide sequence ID" value="NZ_CP034347.1"/>
</dbReference>
<dbReference type="Gene3D" id="3.40.50.2000">
    <property type="entry name" value="Glycogen Phosphorylase B"/>
    <property type="match status" value="2"/>
</dbReference>
<dbReference type="Proteomes" id="UP000428330">
    <property type="component" value="Plasmid pMME07001"/>
</dbReference>
<evidence type="ECO:0000259" key="2">
    <source>
        <dbReference type="Pfam" id="PF00535"/>
    </source>
</evidence>
<dbReference type="InterPro" id="IPR001296">
    <property type="entry name" value="Glyco_trans_1"/>
</dbReference>
<proteinExistence type="predicted"/>
<feature type="domain" description="Glycosyltransferase 2-like" evidence="2">
    <location>
        <begin position="381"/>
        <end position="512"/>
    </location>
</feature>
<dbReference type="Gene3D" id="3.90.550.10">
    <property type="entry name" value="Spore Coat Polysaccharide Biosynthesis Protein SpsA, Chain A"/>
    <property type="match status" value="1"/>
</dbReference>
<dbReference type="SUPFAM" id="SSF53448">
    <property type="entry name" value="Nucleotide-diphospho-sugar transferases"/>
    <property type="match status" value="1"/>
</dbReference>
<dbReference type="Pfam" id="PF00535">
    <property type="entry name" value="Glycos_transf_2"/>
    <property type="match status" value="1"/>
</dbReference>
<keyword evidence="3" id="KW-0808">Transferase</keyword>
<dbReference type="PANTHER" id="PTHR12526">
    <property type="entry name" value="GLYCOSYLTRANSFERASE"/>
    <property type="match status" value="1"/>
</dbReference>
<evidence type="ECO:0000313" key="3">
    <source>
        <dbReference type="EMBL" id="QGX96761.1"/>
    </source>
</evidence>
<keyword evidence="4" id="KW-1185">Reference proteome</keyword>
<dbReference type="InterPro" id="IPR001173">
    <property type="entry name" value="Glyco_trans_2-like"/>
</dbReference>
<dbReference type="SUPFAM" id="SSF53756">
    <property type="entry name" value="UDP-Glycosyltransferase/glycogen phosphorylase"/>
    <property type="match status" value="1"/>
</dbReference>
<dbReference type="EMBL" id="CP034347">
    <property type="protein sequence ID" value="QGX96761.1"/>
    <property type="molecule type" value="Genomic_DNA"/>
</dbReference>
<dbReference type="KEGG" id="rom:EI983_00125"/>
<protein>
    <submittedName>
        <fullName evidence="3">Glycosyltransferase</fullName>
    </submittedName>
</protein>